<keyword evidence="3" id="KW-0175">Coiled coil</keyword>
<feature type="compositionally biased region" description="Low complexity" evidence="4">
    <location>
        <begin position="81"/>
        <end position="93"/>
    </location>
</feature>
<feature type="compositionally biased region" description="Polar residues" evidence="4">
    <location>
        <begin position="440"/>
        <end position="449"/>
    </location>
</feature>
<dbReference type="InterPro" id="IPR035979">
    <property type="entry name" value="RBD_domain_sf"/>
</dbReference>
<dbReference type="AlphaFoldDB" id="A0A0G4IDY1"/>
<reference evidence="6" key="1">
    <citation type="submission" date="2014-11" db="EMBL/GenBank/DDBJ databases">
        <authorList>
            <person name="Otto D Thomas"/>
            <person name="Naeem Raeece"/>
        </authorList>
    </citation>
    <scope>NUCLEOTIDE SEQUENCE</scope>
</reference>
<dbReference type="Pfam" id="PF00076">
    <property type="entry name" value="RRM_1"/>
    <property type="match status" value="1"/>
</dbReference>
<proteinExistence type="predicted"/>
<dbReference type="VEuPathDB" id="CryptoDB:Cvel_13429"/>
<dbReference type="CDD" id="cd12362">
    <property type="entry name" value="RRM3_CELF1-6"/>
    <property type="match status" value="1"/>
</dbReference>
<dbReference type="PROSITE" id="PS50102">
    <property type="entry name" value="RRM"/>
    <property type="match status" value="1"/>
</dbReference>
<feature type="region of interest" description="Disordered" evidence="4">
    <location>
        <begin position="49"/>
        <end position="125"/>
    </location>
</feature>
<dbReference type="Gene3D" id="3.30.70.330">
    <property type="match status" value="1"/>
</dbReference>
<evidence type="ECO:0000256" key="1">
    <source>
        <dbReference type="ARBA" id="ARBA00022884"/>
    </source>
</evidence>
<dbReference type="SMART" id="SM00360">
    <property type="entry name" value="RRM"/>
    <property type="match status" value="1"/>
</dbReference>
<dbReference type="InterPro" id="IPR012677">
    <property type="entry name" value="Nucleotide-bd_a/b_plait_sf"/>
</dbReference>
<feature type="compositionally biased region" description="Low complexity" evidence="4">
    <location>
        <begin position="54"/>
        <end position="68"/>
    </location>
</feature>
<dbReference type="InterPro" id="IPR052462">
    <property type="entry name" value="SLIRP/GR-RBP-like"/>
</dbReference>
<feature type="compositionally biased region" description="Basic and acidic residues" evidence="4">
    <location>
        <begin position="348"/>
        <end position="362"/>
    </location>
</feature>
<evidence type="ECO:0000256" key="3">
    <source>
        <dbReference type="SAM" id="Coils"/>
    </source>
</evidence>
<gene>
    <name evidence="6" type="ORF">Cvel_13429</name>
</gene>
<feature type="domain" description="RRM" evidence="5">
    <location>
        <begin position="130"/>
        <end position="208"/>
    </location>
</feature>
<evidence type="ECO:0000313" key="6">
    <source>
        <dbReference type="EMBL" id="CEM55291.1"/>
    </source>
</evidence>
<feature type="coiled-coil region" evidence="3">
    <location>
        <begin position="17"/>
        <end position="44"/>
    </location>
</feature>
<feature type="compositionally biased region" description="Basic residues" evidence="4">
    <location>
        <begin position="319"/>
        <end position="328"/>
    </location>
</feature>
<feature type="compositionally biased region" description="Pro residues" evidence="4">
    <location>
        <begin position="390"/>
        <end position="421"/>
    </location>
</feature>
<feature type="compositionally biased region" description="Polar residues" evidence="4">
    <location>
        <begin position="266"/>
        <end position="277"/>
    </location>
</feature>
<feature type="compositionally biased region" description="Basic and acidic residues" evidence="4">
    <location>
        <begin position="240"/>
        <end position="254"/>
    </location>
</feature>
<dbReference type="GO" id="GO:0003723">
    <property type="term" value="F:RNA binding"/>
    <property type="evidence" value="ECO:0007669"/>
    <property type="project" value="UniProtKB-UniRule"/>
</dbReference>
<evidence type="ECO:0000256" key="4">
    <source>
        <dbReference type="SAM" id="MobiDB-lite"/>
    </source>
</evidence>
<protein>
    <recommendedName>
        <fullName evidence="5">RRM domain-containing protein</fullName>
    </recommendedName>
</protein>
<sequence length="588" mass="62233">MPNQVEAAIPQPHTCNCDFLRAHIRILESENQCLRERLQLYQSASAVLPKGQPTEASSGTGEATSSAELKATKTGAVLKKPTSGPSSPPSDATTSEKEKKKGPKAKKAKAPLSEEEQTAAAQLTSHQDDRNLFVFHIPGDWQEENLHKLFRPYGNIVSAIISREPETGRNKGFGFVCYEHKEDAEKAIEALNGTFVCGKRLAVKLKEVPAKLKHAAAEQPLLEAPRSFTSARATGGEGEGEARSGTRQQREKENVGGAGGVFSPASGESTGQASPNGESVRAGHGKKIKKQSPPDATDRHSAGAAAAGEEGDHSADAGKKKKKKKSWKKLGEGEGAIAQSFEGFSPPTHEKKQKGPEGKEEGDPTGTVLLPPPGVLQTPEDAAVPSGIPLHPPPPYPPDSIPLHPPPPYPPYPPSCPPYHPSYPSFPTEEPFPQPAPSSREITPASSFSLPLPDGRPPPVPYHFETLTPPHPHSADAFKNPHPNHQNTLPPPPGFGFEAFPPPVPAPSADMGPPPGIKQSTRARSPPPAYTMFDSAPPNVSIPPSLMPSLSSSLSRYTLERGNAAASSASAYPQWGGSVAQVGFPPCG</sequence>
<dbReference type="PANTHER" id="PTHR48027">
    <property type="entry name" value="HETEROGENEOUS NUCLEAR RIBONUCLEOPROTEIN 87F-RELATED"/>
    <property type="match status" value="1"/>
</dbReference>
<feature type="region of interest" description="Disordered" evidence="4">
    <location>
        <begin position="223"/>
        <end position="547"/>
    </location>
</feature>
<feature type="compositionally biased region" description="Pro residues" evidence="4">
    <location>
        <begin position="489"/>
        <end position="516"/>
    </location>
</feature>
<evidence type="ECO:0000259" key="5">
    <source>
        <dbReference type="PROSITE" id="PS50102"/>
    </source>
</evidence>
<keyword evidence="1 2" id="KW-0694">RNA-binding</keyword>
<evidence type="ECO:0000256" key="2">
    <source>
        <dbReference type="PROSITE-ProRule" id="PRU00176"/>
    </source>
</evidence>
<name>A0A0G4IDY1_9ALVE</name>
<dbReference type="SUPFAM" id="SSF54928">
    <property type="entry name" value="RNA-binding domain, RBD"/>
    <property type="match status" value="1"/>
</dbReference>
<organism evidence="6">
    <name type="scientific">Chromera velia CCMP2878</name>
    <dbReference type="NCBI Taxonomy" id="1169474"/>
    <lineage>
        <taxon>Eukaryota</taxon>
        <taxon>Sar</taxon>
        <taxon>Alveolata</taxon>
        <taxon>Colpodellida</taxon>
        <taxon>Chromeraceae</taxon>
        <taxon>Chromera</taxon>
    </lineage>
</organism>
<dbReference type="InterPro" id="IPR000504">
    <property type="entry name" value="RRM_dom"/>
</dbReference>
<dbReference type="EMBL" id="CDMZ01005861">
    <property type="protein sequence ID" value="CEM55291.1"/>
    <property type="molecule type" value="Genomic_DNA"/>
</dbReference>
<accession>A0A0G4IDY1</accession>
<feature type="compositionally biased region" description="Basic residues" evidence="4">
    <location>
        <begin position="100"/>
        <end position="109"/>
    </location>
</feature>